<reference evidence="1 2" key="1">
    <citation type="submission" date="2014-06" db="EMBL/GenBank/DDBJ databases">
        <title>Evolutionary Origins and Diversification of the Mycorrhizal Mutualists.</title>
        <authorList>
            <consortium name="DOE Joint Genome Institute"/>
            <consortium name="Mycorrhizal Genomics Consortium"/>
            <person name="Kohler A."/>
            <person name="Kuo A."/>
            <person name="Nagy L.G."/>
            <person name="Floudas D."/>
            <person name="Copeland A."/>
            <person name="Barry K.W."/>
            <person name="Cichocki N."/>
            <person name="Veneault-Fourrey C."/>
            <person name="LaButti K."/>
            <person name="Lindquist E.A."/>
            <person name="Lipzen A."/>
            <person name="Lundell T."/>
            <person name="Morin E."/>
            <person name="Murat C."/>
            <person name="Riley R."/>
            <person name="Ohm R."/>
            <person name="Sun H."/>
            <person name="Tunlid A."/>
            <person name="Henrissat B."/>
            <person name="Grigoriev I.V."/>
            <person name="Hibbett D.S."/>
            <person name="Martin F."/>
        </authorList>
    </citation>
    <scope>NUCLEOTIDE SEQUENCE [LARGE SCALE GENOMIC DNA]</scope>
    <source>
        <strain evidence="1 2">FD-325 SS-3</strain>
    </source>
</reference>
<dbReference type="AlphaFoldDB" id="A0A0C9SKM4"/>
<gene>
    <name evidence="1" type="ORF">PLICRDRAFT_434897</name>
</gene>
<sequence length="186" mass="21068">MRAARPCSCPHYLYIRVPLCNQSGNMSVDLFWLSISHTAPQCPSPRLTVSIHNHRRSHLASLMCHLSWDIGALGLLQLTSHPVEHQRFLPRSLHEHCALRMPLRYVDHVPDTFIVLRWLPTGSSSSWPLKYQHAISFLSYLLDIESGIVTVAYGSHEHSSVAMACTMYSRLCHIKGTHVASVFFVL</sequence>
<dbReference type="EMBL" id="KN832573">
    <property type="protein sequence ID" value="KII83991.1"/>
    <property type="molecule type" value="Genomic_DNA"/>
</dbReference>
<keyword evidence="2" id="KW-1185">Reference proteome</keyword>
<dbReference type="HOGENOM" id="CLU_1454990_0_0_1"/>
<evidence type="ECO:0000313" key="2">
    <source>
        <dbReference type="Proteomes" id="UP000053263"/>
    </source>
</evidence>
<dbReference type="Proteomes" id="UP000053263">
    <property type="component" value="Unassembled WGS sequence"/>
</dbReference>
<organism evidence="1 2">
    <name type="scientific">Plicaturopsis crispa FD-325 SS-3</name>
    <dbReference type="NCBI Taxonomy" id="944288"/>
    <lineage>
        <taxon>Eukaryota</taxon>
        <taxon>Fungi</taxon>
        <taxon>Dikarya</taxon>
        <taxon>Basidiomycota</taxon>
        <taxon>Agaricomycotina</taxon>
        <taxon>Agaricomycetes</taxon>
        <taxon>Agaricomycetidae</taxon>
        <taxon>Amylocorticiales</taxon>
        <taxon>Amylocorticiaceae</taxon>
        <taxon>Plicatura</taxon>
        <taxon>Plicaturopsis crispa</taxon>
    </lineage>
</organism>
<accession>A0A0C9SKM4</accession>
<name>A0A0C9SKM4_PLICR</name>
<protein>
    <submittedName>
        <fullName evidence="1">Uncharacterized protein</fullName>
    </submittedName>
</protein>
<proteinExistence type="predicted"/>
<evidence type="ECO:0000313" key="1">
    <source>
        <dbReference type="EMBL" id="KII83991.1"/>
    </source>
</evidence>